<reference evidence="2" key="1">
    <citation type="journal article" date="2019" name="Int. J. Syst. Evol. Microbiol.">
        <title>The Global Catalogue of Microorganisms (GCM) 10K type strain sequencing project: providing services to taxonomists for standard genome sequencing and annotation.</title>
        <authorList>
            <consortium name="The Broad Institute Genomics Platform"/>
            <consortium name="The Broad Institute Genome Sequencing Center for Infectious Disease"/>
            <person name="Wu L."/>
            <person name="Ma J."/>
        </authorList>
    </citation>
    <scope>NUCLEOTIDE SEQUENCE [LARGE SCALE GENOMIC DNA]</scope>
    <source>
        <strain evidence="2">JCM 14718</strain>
    </source>
</reference>
<comment type="caution">
    <text evidence="1">The sequence shown here is derived from an EMBL/GenBank/DDBJ whole genome shotgun (WGS) entry which is preliminary data.</text>
</comment>
<gene>
    <name evidence="1" type="ORF">GCM10009765_83710</name>
</gene>
<accession>A0ABP4VDG5</accession>
<sequence>MRITVVRTGGFGGLRLEKSLDTTDQPELDSLVDHADLVAGTAPEPAYADRFVYEISTDDGRTGVVGETHMSDSQRTLVDRVMATS</sequence>
<dbReference type="InterPro" id="IPR049457">
    <property type="entry name" value="Emfourin"/>
</dbReference>
<evidence type="ECO:0000313" key="1">
    <source>
        <dbReference type="EMBL" id="GAA1722985.1"/>
    </source>
</evidence>
<name>A0ABP4VDG5_9ACTN</name>
<proteinExistence type="predicted"/>
<evidence type="ECO:0000313" key="2">
    <source>
        <dbReference type="Proteomes" id="UP001500618"/>
    </source>
</evidence>
<dbReference type="RefSeq" id="WP_163573556.1">
    <property type="nucleotide sequence ID" value="NZ_BAAANY010000055.1"/>
</dbReference>
<keyword evidence="2" id="KW-1185">Reference proteome</keyword>
<dbReference type="Proteomes" id="UP001500618">
    <property type="component" value="Unassembled WGS sequence"/>
</dbReference>
<dbReference type="Pfam" id="PF20242">
    <property type="entry name" value="Emfourin"/>
    <property type="match status" value="1"/>
</dbReference>
<organism evidence="1 2">
    <name type="scientific">Fodinicola feengrottensis</name>
    <dbReference type="NCBI Taxonomy" id="435914"/>
    <lineage>
        <taxon>Bacteria</taxon>
        <taxon>Bacillati</taxon>
        <taxon>Actinomycetota</taxon>
        <taxon>Actinomycetes</taxon>
        <taxon>Mycobacteriales</taxon>
        <taxon>Fodinicola</taxon>
    </lineage>
</organism>
<protein>
    <submittedName>
        <fullName evidence="1">Uncharacterized protein</fullName>
    </submittedName>
</protein>
<dbReference type="EMBL" id="BAAANY010000055">
    <property type="protein sequence ID" value="GAA1722985.1"/>
    <property type="molecule type" value="Genomic_DNA"/>
</dbReference>